<reference evidence="3" key="2">
    <citation type="journal article" date="2021" name="PeerJ">
        <title>Extensive microbial diversity within the chicken gut microbiome revealed by metagenomics and culture.</title>
        <authorList>
            <person name="Gilroy R."/>
            <person name="Ravi A."/>
            <person name="Getino M."/>
            <person name="Pursley I."/>
            <person name="Horton D.L."/>
            <person name="Alikhan N.F."/>
            <person name="Baker D."/>
            <person name="Gharbi K."/>
            <person name="Hall N."/>
            <person name="Watson M."/>
            <person name="Adriaenssens E.M."/>
            <person name="Foster-Nyarko E."/>
            <person name="Jarju S."/>
            <person name="Secka A."/>
            <person name="Antonio M."/>
            <person name="Oren A."/>
            <person name="Chaudhuri R.R."/>
            <person name="La Ragione R."/>
            <person name="Hildebrand F."/>
            <person name="Pallen M.J."/>
        </authorList>
    </citation>
    <scope>NUCLEOTIDE SEQUENCE</scope>
    <source>
        <strain evidence="3">CHK186-9395</strain>
    </source>
</reference>
<evidence type="ECO:0000313" key="4">
    <source>
        <dbReference type="Proteomes" id="UP000886861"/>
    </source>
</evidence>
<dbReference type="Gene3D" id="1.10.3210.10">
    <property type="entry name" value="Hypothetical protein af1432"/>
    <property type="match status" value="1"/>
</dbReference>
<evidence type="ECO:0000313" key="3">
    <source>
        <dbReference type="EMBL" id="HIV01722.1"/>
    </source>
</evidence>
<dbReference type="AlphaFoldDB" id="A0A9D1SZ90"/>
<accession>A0A9D1SZ90</accession>
<dbReference type="Proteomes" id="UP000886861">
    <property type="component" value="Unassembled WGS sequence"/>
</dbReference>
<proteinExistence type="inferred from homology"/>
<protein>
    <recommendedName>
        <fullName evidence="2">Ppx/GppA phosphatase N-terminal domain-containing protein</fullName>
    </recommendedName>
</protein>
<name>A0A9D1SZ90_9FIRM</name>
<dbReference type="PANTHER" id="PTHR30005">
    <property type="entry name" value="EXOPOLYPHOSPHATASE"/>
    <property type="match status" value="1"/>
</dbReference>
<feature type="domain" description="Ppx/GppA phosphatase N-terminal" evidence="2">
    <location>
        <begin position="26"/>
        <end position="300"/>
    </location>
</feature>
<dbReference type="InterPro" id="IPR050273">
    <property type="entry name" value="GppA/Ppx_hydrolase"/>
</dbReference>
<comment type="similarity">
    <text evidence="1">Belongs to the GppA/Ppx family.</text>
</comment>
<organism evidence="3 4">
    <name type="scientific">Candidatus Caccopulliclostridium gallistercoris</name>
    <dbReference type="NCBI Taxonomy" id="2840719"/>
    <lineage>
        <taxon>Bacteria</taxon>
        <taxon>Bacillati</taxon>
        <taxon>Bacillota</taxon>
        <taxon>Clostridia</taxon>
        <taxon>Candidatus Caccopulliclostridium</taxon>
    </lineage>
</organism>
<comment type="caution">
    <text evidence="3">The sequence shown here is derived from an EMBL/GenBank/DDBJ whole genome shotgun (WGS) entry which is preliminary data.</text>
</comment>
<sequence length="502" mass="56667">MEKIGLVYINGSVHRLVLLELNGTYFNVFEDITENIKLNEEIAISGLIRAGKSKESLNVLKMFRKICDNYEITKITAVTSNFILNSKNQKSYLEEVYNNTGFNFIIMQPEDEAKMIYSGVINSVDVPKGLIVNISQQETNLILYNRRNIIYSKILPFGTYNLPEKAGVATTSPDAVDKMLDFVKKEIEKIDLIEHVDIETSFVGAGSVYATLGKLARRSTHYSLDIENNYILEAPVFEKVYSVVKDLGLDKTKKLKGISEDSVDTLLCGISIAKAVSDVLNIERMSISGDTLREGLIYSYIAMEANEKPFSDMLGYSLENIRIFKDQKYSNTAHVYNLAVILFKQLKVIHKLSRVYVKALRIAASMYDSGKRICFDNHEKYSFNVILNSPLNGVSHKDVLLAAFTCVCQNPDNLNLSDWVKYKDILTEEDMEAVKKMGVIIKLADQLDKSRRGNVTDICCDILGDSVILKTVVKGNADFEIMEGMKLGPIFKKIFKKYLEII</sequence>
<gene>
    <name evidence="3" type="ORF">IAA62_04135</name>
</gene>
<dbReference type="Pfam" id="PF02541">
    <property type="entry name" value="Ppx-GppA"/>
    <property type="match status" value="1"/>
</dbReference>
<dbReference type="SUPFAM" id="SSF53067">
    <property type="entry name" value="Actin-like ATPase domain"/>
    <property type="match status" value="2"/>
</dbReference>
<reference evidence="3" key="1">
    <citation type="submission" date="2020-10" db="EMBL/GenBank/DDBJ databases">
        <authorList>
            <person name="Gilroy R."/>
        </authorList>
    </citation>
    <scope>NUCLEOTIDE SEQUENCE</scope>
    <source>
        <strain evidence="3">CHK186-9395</strain>
    </source>
</reference>
<dbReference type="Gene3D" id="3.30.420.150">
    <property type="entry name" value="Exopolyphosphatase. Domain 2"/>
    <property type="match status" value="1"/>
</dbReference>
<dbReference type="InterPro" id="IPR043129">
    <property type="entry name" value="ATPase_NBD"/>
</dbReference>
<dbReference type="InterPro" id="IPR003695">
    <property type="entry name" value="Ppx_GppA_N"/>
</dbReference>
<evidence type="ECO:0000259" key="2">
    <source>
        <dbReference type="Pfam" id="PF02541"/>
    </source>
</evidence>
<dbReference type="Gene3D" id="3.30.420.40">
    <property type="match status" value="1"/>
</dbReference>
<dbReference type="PANTHER" id="PTHR30005:SF0">
    <property type="entry name" value="RETROGRADE REGULATION PROTEIN 2"/>
    <property type="match status" value="1"/>
</dbReference>
<dbReference type="SUPFAM" id="SSF109604">
    <property type="entry name" value="HD-domain/PDEase-like"/>
    <property type="match status" value="1"/>
</dbReference>
<dbReference type="EMBL" id="DVOJ01000014">
    <property type="protein sequence ID" value="HIV01722.1"/>
    <property type="molecule type" value="Genomic_DNA"/>
</dbReference>
<evidence type="ECO:0000256" key="1">
    <source>
        <dbReference type="ARBA" id="ARBA00007125"/>
    </source>
</evidence>